<keyword evidence="3" id="KW-1185">Reference proteome</keyword>
<keyword evidence="1" id="KW-0472">Membrane</keyword>
<evidence type="ECO:0000313" key="2">
    <source>
        <dbReference type="EMBL" id="GLR11609.1"/>
    </source>
</evidence>
<name>A0ABQ5YF74_9NEIS</name>
<keyword evidence="1" id="KW-0812">Transmembrane</keyword>
<feature type="transmembrane region" description="Helical" evidence="1">
    <location>
        <begin position="12"/>
        <end position="32"/>
    </location>
</feature>
<comment type="caution">
    <text evidence="2">The sequence shown here is derived from an EMBL/GenBank/DDBJ whole genome shotgun (WGS) entry which is preliminary data.</text>
</comment>
<sequence>MQNPFANLRWGRWLLGLLLLTGFSLAGYLWVVTSWSYAEGERAGYVEKLSKKGWICKTWEGELAMINIPGTLAEKFPFTVHDEKLVQAINDSMGKKVTLYYEQHVGVPTTCFGETMYYVTRVRTLER</sequence>
<gene>
    <name evidence="2" type="ORF">GCM10007907_03990</name>
</gene>
<evidence type="ECO:0000313" key="3">
    <source>
        <dbReference type="Proteomes" id="UP001156706"/>
    </source>
</evidence>
<accession>A0ABQ5YF74</accession>
<reference evidence="3" key="1">
    <citation type="journal article" date="2019" name="Int. J. Syst. Evol. Microbiol.">
        <title>The Global Catalogue of Microorganisms (GCM) 10K type strain sequencing project: providing services to taxonomists for standard genome sequencing and annotation.</title>
        <authorList>
            <consortium name="The Broad Institute Genomics Platform"/>
            <consortium name="The Broad Institute Genome Sequencing Center for Infectious Disease"/>
            <person name="Wu L."/>
            <person name="Ma J."/>
        </authorList>
    </citation>
    <scope>NUCLEOTIDE SEQUENCE [LARGE SCALE GENOMIC DNA]</scope>
    <source>
        <strain evidence="3">NBRC 110044</strain>
    </source>
</reference>
<keyword evidence="1" id="KW-1133">Transmembrane helix</keyword>
<organism evidence="2 3">
    <name type="scientific">Chitinimonas prasina</name>
    <dbReference type="NCBI Taxonomy" id="1434937"/>
    <lineage>
        <taxon>Bacteria</taxon>
        <taxon>Pseudomonadati</taxon>
        <taxon>Pseudomonadota</taxon>
        <taxon>Betaproteobacteria</taxon>
        <taxon>Neisseriales</taxon>
        <taxon>Chitinibacteraceae</taxon>
        <taxon>Chitinimonas</taxon>
    </lineage>
</organism>
<dbReference type="EMBL" id="BSOG01000001">
    <property type="protein sequence ID" value="GLR11609.1"/>
    <property type="molecule type" value="Genomic_DNA"/>
</dbReference>
<dbReference type="RefSeq" id="WP_284194758.1">
    <property type="nucleotide sequence ID" value="NZ_BSOG01000001.1"/>
</dbReference>
<proteinExistence type="predicted"/>
<evidence type="ECO:0000256" key="1">
    <source>
        <dbReference type="SAM" id="Phobius"/>
    </source>
</evidence>
<protein>
    <submittedName>
        <fullName evidence="2">6-phosphogluconate dehydrogenase</fullName>
    </submittedName>
</protein>
<dbReference type="Proteomes" id="UP001156706">
    <property type="component" value="Unassembled WGS sequence"/>
</dbReference>